<sequence>MADSLKTHPDCVVRYQNTASQTTVDGKYTPIPASVKKLSNKILLWNMFDDLKLTACLYRILLEKDNGNTDEWYDFMTHNVFFGLLYATNQLSRFNVIGIMQKEYIAKDYYALQTMLEQMSQEDLEKYCKQLANLGFWQNTTADAKGLKLLMATLTTTGPDNTDKQKDIASKNFITSYSTSMAKAQSKVFKEVDDEISSTMKVISQDGALVGYLAFTKLEKASEDSFNYRISIMDENLNDIGKINFKEEKLDLQAVAFEGDVLCLAYLKSNIIGEEFKNRKSYKSATQSAKNSIFTQFLTLDGKIIKTDSKNVEIDIDAYPTGMAKRSAVGALKHGIQLGNIPQKGFACFYGDDKNNSLILYSTAGEVLWDKHINDAKEFLLTTTKDDAYLLSESLIDYDNRFQIEGYSVHENVAYARYTLQDKQGNPLYLTNIDRDPVSGKLCITGKIARGGTKSMIITVKNYTQRPYNGVFTLVFNGHGKAGIQETYSYWSDESKVPDISRKGWIRESDSYSTLSNSFRDYEGNSYFIGSGIRRRTKWGAIAFSVITAPLVIPPIMILGIAGTVKCKITDATVVKQDAKGNLSLTGTIPGDKYSYALGKVLYSWYNERSFYHITNSVTKTDYMVMNDKKNIIVYNIPQKKVLRTIARKEGRTTINVFPAKEGHIMVSEYNRKEKYTKLSIEAL</sequence>
<organism evidence="1 2">
    <name type="scientific">Russula earlei</name>
    <dbReference type="NCBI Taxonomy" id="71964"/>
    <lineage>
        <taxon>Eukaryota</taxon>
        <taxon>Fungi</taxon>
        <taxon>Dikarya</taxon>
        <taxon>Basidiomycota</taxon>
        <taxon>Agaricomycotina</taxon>
        <taxon>Agaricomycetes</taxon>
        <taxon>Russulales</taxon>
        <taxon>Russulaceae</taxon>
        <taxon>Russula</taxon>
    </lineage>
</organism>
<reference evidence="1" key="1">
    <citation type="submission" date="2021-03" db="EMBL/GenBank/DDBJ databases">
        <title>Evolutionary priming and transition to the ectomycorrhizal habit in an iconic lineage of mushroom-forming fungi: is preadaptation a requirement?</title>
        <authorList>
            <consortium name="DOE Joint Genome Institute"/>
            <person name="Looney B.P."/>
            <person name="Miyauchi S."/>
            <person name="Morin E."/>
            <person name="Drula E."/>
            <person name="Courty P.E."/>
            <person name="Chicoki N."/>
            <person name="Fauchery L."/>
            <person name="Kohler A."/>
            <person name="Kuo A."/>
            <person name="LaButti K."/>
            <person name="Pangilinan J."/>
            <person name="Lipzen A."/>
            <person name="Riley R."/>
            <person name="Andreopoulos W."/>
            <person name="He G."/>
            <person name="Johnson J."/>
            <person name="Barry K.W."/>
            <person name="Grigoriev I.V."/>
            <person name="Nagy L."/>
            <person name="Hibbett D."/>
            <person name="Henrissat B."/>
            <person name="Matheny P.B."/>
            <person name="Labbe J."/>
            <person name="Martin A.F."/>
        </authorList>
    </citation>
    <scope>NUCLEOTIDE SEQUENCE</scope>
    <source>
        <strain evidence="1">BPL698</strain>
    </source>
</reference>
<keyword evidence="2" id="KW-1185">Reference proteome</keyword>
<name>A0ACC0TV95_9AGAM</name>
<dbReference type="Proteomes" id="UP001207468">
    <property type="component" value="Unassembled WGS sequence"/>
</dbReference>
<accession>A0ACC0TV95</accession>
<comment type="caution">
    <text evidence="1">The sequence shown here is derived from an EMBL/GenBank/DDBJ whole genome shotgun (WGS) entry which is preliminary data.</text>
</comment>
<evidence type="ECO:0000313" key="2">
    <source>
        <dbReference type="Proteomes" id="UP001207468"/>
    </source>
</evidence>
<protein>
    <submittedName>
        <fullName evidence="1">Uncharacterized protein</fullName>
    </submittedName>
</protein>
<gene>
    <name evidence="1" type="ORF">F5148DRAFT_1291362</name>
</gene>
<dbReference type="EMBL" id="JAGFNK010000484">
    <property type="protein sequence ID" value="KAI9449600.1"/>
    <property type="molecule type" value="Genomic_DNA"/>
</dbReference>
<proteinExistence type="predicted"/>
<evidence type="ECO:0000313" key="1">
    <source>
        <dbReference type="EMBL" id="KAI9449600.1"/>
    </source>
</evidence>